<gene>
    <name evidence="2" type="ORF">HKD42_12795</name>
</gene>
<dbReference type="EMBL" id="JABCRE010000003">
    <property type="protein sequence ID" value="NMW32941.1"/>
    <property type="molecule type" value="Genomic_DNA"/>
</dbReference>
<feature type="transmembrane region" description="Helical" evidence="1">
    <location>
        <begin position="124"/>
        <end position="144"/>
    </location>
</feature>
<reference evidence="2 3" key="1">
    <citation type="submission" date="2020-04" db="EMBL/GenBank/DDBJ databases">
        <authorList>
            <person name="Liu A."/>
        </authorList>
    </citation>
    <scope>NUCLEOTIDE SEQUENCE [LARGE SCALE GENOMIC DNA]</scope>
    <source>
        <strain evidence="2 3">RZ02</strain>
    </source>
</reference>
<name>A0A848QH03_9SPHN</name>
<protein>
    <submittedName>
        <fullName evidence="2">DUF2306 domain-containing protein</fullName>
    </submittedName>
</protein>
<evidence type="ECO:0000313" key="3">
    <source>
        <dbReference type="Proteomes" id="UP000561181"/>
    </source>
</evidence>
<keyword evidence="1" id="KW-1133">Transmembrane helix</keyword>
<proteinExistence type="predicted"/>
<accession>A0A848QH03</accession>
<keyword evidence="1" id="KW-0812">Transmembrane</keyword>
<sequence>MADEKEQPSRAKPSSWGYVLASVAITAVITAILSVLSATTGGFAAYSQASGESAATVSLTVPIAIHLSTVLPCLVIGGVLLVRKKGDLLHKWLGRIYAVLMVITAIASFWIGRPGTGIAGSGYSFIHFFSVLTLVSIPWAVYAARTGRIASHQGTMRGLYIGLIVAGLFTLIPGRFLGNLLF</sequence>
<dbReference type="Proteomes" id="UP000561181">
    <property type="component" value="Unassembled WGS sequence"/>
</dbReference>
<feature type="transmembrane region" description="Helical" evidence="1">
    <location>
        <begin position="16"/>
        <end position="39"/>
    </location>
</feature>
<keyword evidence="1" id="KW-0472">Membrane</keyword>
<comment type="caution">
    <text evidence="2">The sequence shown here is derived from an EMBL/GenBank/DDBJ whole genome shotgun (WGS) entry which is preliminary data.</text>
</comment>
<dbReference type="InterPro" id="IPR018750">
    <property type="entry name" value="DUF2306_membrane"/>
</dbReference>
<dbReference type="AlphaFoldDB" id="A0A848QH03"/>
<evidence type="ECO:0000256" key="1">
    <source>
        <dbReference type="SAM" id="Phobius"/>
    </source>
</evidence>
<organism evidence="2 3">
    <name type="scientific">Pontixanthobacter rizhaonensis</name>
    <dbReference type="NCBI Taxonomy" id="2730337"/>
    <lineage>
        <taxon>Bacteria</taxon>
        <taxon>Pseudomonadati</taxon>
        <taxon>Pseudomonadota</taxon>
        <taxon>Alphaproteobacteria</taxon>
        <taxon>Sphingomonadales</taxon>
        <taxon>Erythrobacteraceae</taxon>
        <taxon>Pontixanthobacter</taxon>
    </lineage>
</organism>
<feature type="transmembrane region" description="Helical" evidence="1">
    <location>
        <begin position="59"/>
        <end position="82"/>
    </location>
</feature>
<dbReference type="Pfam" id="PF10067">
    <property type="entry name" value="DUF2306"/>
    <property type="match status" value="1"/>
</dbReference>
<dbReference type="RefSeq" id="WP_170013937.1">
    <property type="nucleotide sequence ID" value="NZ_JABCRE010000003.1"/>
</dbReference>
<feature type="transmembrane region" description="Helical" evidence="1">
    <location>
        <begin position="94"/>
        <end position="112"/>
    </location>
</feature>
<keyword evidence="3" id="KW-1185">Reference proteome</keyword>
<feature type="transmembrane region" description="Helical" evidence="1">
    <location>
        <begin position="156"/>
        <end position="177"/>
    </location>
</feature>
<evidence type="ECO:0000313" key="2">
    <source>
        <dbReference type="EMBL" id="NMW32941.1"/>
    </source>
</evidence>